<dbReference type="Proteomes" id="UP000087171">
    <property type="component" value="Chromosome Ca2"/>
</dbReference>
<accession>A0A1S2XIR9</accession>
<evidence type="ECO:0000313" key="2">
    <source>
        <dbReference type="RefSeq" id="XP_004489976.1"/>
    </source>
</evidence>
<dbReference type="PaxDb" id="3827-XP_004489976.1"/>
<name>A0A1S2XIR9_CICAR</name>
<dbReference type="GO" id="GO:0070939">
    <property type="term" value="C:Dsl1/NZR complex"/>
    <property type="evidence" value="ECO:0007669"/>
    <property type="project" value="InterPro"/>
</dbReference>
<dbReference type="eggNOG" id="KOG2218">
    <property type="taxonomic scope" value="Eukaryota"/>
</dbReference>
<dbReference type="STRING" id="3827.A0A1S2XIR9"/>
<sequence>MESSPSPPLIPLPKITQQIEIIGFLNQHLRTQQDLIIESTQLLLSSSLTKQCSQLHSYLLNRLTKRTVSWISRSFKANSSFHQLTLSLQNLSLLTSPHGIGSKKFRWVLSEELPRLANELNRVESIRSYLQSAIQLEALVGDLEDATLFVMACQTGNMFSSKLSSSSISDDTARKHDKMLQAIKAMNDIEEVLVTVVKFHPQWQCLLRSVDVRVDKILAALRPQIFADHRALLASLGWPPKLLLSENGSEQITGLTNPLVLMQEDKKINYSQSFIALCALQHLQNKREDRKLNNNLTKREKQNLWLWAINEVVSPIASRMEYHFGKWTEQPEYMFALAYKVTRDFITGVDDVLQPLIDKARLISCSAKEAWVFAMVQMLSGFLEKKVFSLLAEKYKVKHLKTDVLSSWLHLIDLIIAFDKKMQSLVNLNTCFLTESENFDGPSRGMSVLSIFCDRHDWLKIWAKLEFKNAWATLNTELKEEKTWVVSSKCKLGIDADEEHLLSTIEDHKAPPIAELFLQIIWKLIDRCQTMPSIFSRAQFIRSAAGRFIWYFFKILLLRFKSIELSPQNSDDVTIVRACRLINAARYIWVKLQEWTDGVDFLEMKIAENDSSKPTQDNTMDNDCFFDEEIRSLTEMETNWLVEIIAVILRQFEILSLDYVQNKDNFEEDPDYTNLVVAREAIDLVVSNYFVEALDALKSWLYIVKINLNRKDFLDLWRSVAEGLDHYISCSIFRNEIRISKIGLNQFEADMQALIFIFKPYCARPHAFFPCINEILKLLKLKREEANLIQGLLSNDESGPKCLHIYGIFHLSVNQVLQVIRYRIWAT</sequence>
<dbReference type="PANTHER" id="PTHR13520">
    <property type="entry name" value="RAD50-INTERACTING PROTEIN 1 RINT-1"/>
    <property type="match status" value="1"/>
</dbReference>
<dbReference type="InterPro" id="IPR007528">
    <property type="entry name" value="RINT1_Tip20"/>
</dbReference>
<protein>
    <submittedName>
        <fullName evidence="2">RINT1-like protein MAG2L isoform X1</fullName>
    </submittedName>
</protein>
<dbReference type="AlphaFoldDB" id="A0A1S2XIR9"/>
<dbReference type="GeneID" id="101494959"/>
<dbReference type="OrthoDB" id="2189254at2759"/>
<dbReference type="PANTHER" id="PTHR13520:SF0">
    <property type="entry name" value="RAD50-INTERACTING PROTEIN 1"/>
    <property type="match status" value="1"/>
</dbReference>
<evidence type="ECO:0000313" key="1">
    <source>
        <dbReference type="Proteomes" id="UP000087171"/>
    </source>
</evidence>
<gene>
    <name evidence="2" type="primary">LOC101494959</name>
</gene>
<dbReference type="Pfam" id="PF04437">
    <property type="entry name" value="RINT1_TIP1"/>
    <property type="match status" value="1"/>
</dbReference>
<reference evidence="2" key="2">
    <citation type="submission" date="2025-08" db="UniProtKB">
        <authorList>
            <consortium name="RefSeq"/>
        </authorList>
    </citation>
    <scope>IDENTIFICATION</scope>
    <source>
        <tissue evidence="2">Etiolated seedlings</tissue>
    </source>
</reference>
<organism evidence="1 2">
    <name type="scientific">Cicer arietinum</name>
    <name type="common">Chickpea</name>
    <name type="synonym">Garbanzo</name>
    <dbReference type="NCBI Taxonomy" id="3827"/>
    <lineage>
        <taxon>Eukaryota</taxon>
        <taxon>Viridiplantae</taxon>
        <taxon>Streptophyta</taxon>
        <taxon>Embryophyta</taxon>
        <taxon>Tracheophyta</taxon>
        <taxon>Spermatophyta</taxon>
        <taxon>Magnoliopsida</taxon>
        <taxon>eudicotyledons</taxon>
        <taxon>Gunneridae</taxon>
        <taxon>Pentapetalae</taxon>
        <taxon>rosids</taxon>
        <taxon>fabids</taxon>
        <taxon>Fabales</taxon>
        <taxon>Fabaceae</taxon>
        <taxon>Papilionoideae</taxon>
        <taxon>50 kb inversion clade</taxon>
        <taxon>NPAAA clade</taxon>
        <taxon>Hologalegina</taxon>
        <taxon>IRL clade</taxon>
        <taxon>Cicereae</taxon>
        <taxon>Cicer</taxon>
    </lineage>
</organism>
<dbReference type="PROSITE" id="PS51386">
    <property type="entry name" value="RINT1_TIP20"/>
    <property type="match status" value="1"/>
</dbReference>
<dbReference type="GO" id="GO:0060628">
    <property type="term" value="P:regulation of ER to Golgi vesicle-mediated transport"/>
    <property type="evidence" value="ECO:0007669"/>
    <property type="project" value="TreeGrafter"/>
</dbReference>
<dbReference type="RefSeq" id="XP_004489976.1">
    <property type="nucleotide sequence ID" value="XM_004489919.3"/>
</dbReference>
<reference evidence="1" key="1">
    <citation type="journal article" date="2013" name="Nat. Biotechnol.">
        <title>Draft genome sequence of chickpea (Cicer arietinum) provides a resource for trait improvement.</title>
        <authorList>
            <person name="Varshney R.K."/>
            <person name="Song C."/>
            <person name="Saxena R.K."/>
            <person name="Azam S."/>
            <person name="Yu S."/>
            <person name="Sharpe A.G."/>
            <person name="Cannon S."/>
            <person name="Baek J."/>
            <person name="Rosen B.D."/>
            <person name="Tar'an B."/>
            <person name="Millan T."/>
            <person name="Zhang X."/>
            <person name="Ramsay L.D."/>
            <person name="Iwata A."/>
            <person name="Wang Y."/>
            <person name="Nelson W."/>
            <person name="Farmer A.D."/>
            <person name="Gaur P.M."/>
            <person name="Soderlund C."/>
            <person name="Penmetsa R.V."/>
            <person name="Xu C."/>
            <person name="Bharti A.K."/>
            <person name="He W."/>
            <person name="Winter P."/>
            <person name="Zhao S."/>
            <person name="Hane J.K."/>
            <person name="Carrasquilla-Garcia N."/>
            <person name="Condie J.A."/>
            <person name="Upadhyaya H.D."/>
            <person name="Luo M.C."/>
            <person name="Thudi M."/>
            <person name="Gowda C.L."/>
            <person name="Singh N.P."/>
            <person name="Lichtenzveig J."/>
            <person name="Gali K.K."/>
            <person name="Rubio J."/>
            <person name="Nadarajan N."/>
            <person name="Dolezel J."/>
            <person name="Bansal K.C."/>
            <person name="Xu X."/>
            <person name="Edwards D."/>
            <person name="Zhang G."/>
            <person name="Kahl G."/>
            <person name="Gil J."/>
            <person name="Singh K.B."/>
            <person name="Datta S.K."/>
            <person name="Jackson S.A."/>
            <person name="Wang J."/>
            <person name="Cook D.R."/>
        </authorList>
    </citation>
    <scope>NUCLEOTIDE SEQUENCE [LARGE SCALE GENOMIC DNA]</scope>
    <source>
        <strain evidence="1">cv. CDC Frontier</strain>
    </source>
</reference>
<dbReference type="KEGG" id="cam:101494959"/>
<proteinExistence type="predicted"/>
<dbReference type="GO" id="GO:0006890">
    <property type="term" value="P:retrograde vesicle-mediated transport, Golgi to endoplasmic reticulum"/>
    <property type="evidence" value="ECO:0007669"/>
    <property type="project" value="InterPro"/>
</dbReference>
<dbReference type="GO" id="GO:0006888">
    <property type="term" value="P:endoplasmic reticulum to Golgi vesicle-mediated transport"/>
    <property type="evidence" value="ECO:0007669"/>
    <property type="project" value="InterPro"/>
</dbReference>
<keyword evidence="1" id="KW-1185">Reference proteome</keyword>